<comment type="caution">
    <text evidence="2">The sequence shown here is derived from an EMBL/GenBank/DDBJ whole genome shotgun (WGS) entry which is preliminary data.</text>
</comment>
<dbReference type="Proteomes" id="UP001234178">
    <property type="component" value="Unassembled WGS sequence"/>
</dbReference>
<evidence type="ECO:0000256" key="1">
    <source>
        <dbReference type="SAM" id="Phobius"/>
    </source>
</evidence>
<evidence type="ECO:0008006" key="4">
    <source>
        <dbReference type="Google" id="ProtNLM"/>
    </source>
</evidence>
<sequence>MLMLVAFRMSTPGIPLDDFDRLIHFSVLSVVIVACDLLGGLAGGRMLWRRAVIVVSWVLLEIGEWGYLLLYVYDCIFKGCDPCCCSSRFRVGGLPIRGSMWVEV</sequence>
<accession>A0ABR0AST4</accession>
<feature type="transmembrane region" description="Helical" evidence="1">
    <location>
        <begin position="51"/>
        <end position="73"/>
    </location>
</feature>
<reference evidence="2 3" key="1">
    <citation type="journal article" date="2023" name="Nucleic Acids Res.">
        <title>The hologenome of Daphnia magna reveals possible DNA methylation and microbiome-mediated evolution of the host genome.</title>
        <authorList>
            <person name="Chaturvedi A."/>
            <person name="Li X."/>
            <person name="Dhandapani V."/>
            <person name="Marshall H."/>
            <person name="Kissane S."/>
            <person name="Cuenca-Cambronero M."/>
            <person name="Asole G."/>
            <person name="Calvet F."/>
            <person name="Ruiz-Romero M."/>
            <person name="Marangio P."/>
            <person name="Guigo R."/>
            <person name="Rago D."/>
            <person name="Mirbahai L."/>
            <person name="Eastwood N."/>
            <person name="Colbourne J.K."/>
            <person name="Zhou J."/>
            <person name="Mallon E."/>
            <person name="Orsini L."/>
        </authorList>
    </citation>
    <scope>NUCLEOTIDE SEQUENCE [LARGE SCALE GENOMIC DNA]</scope>
    <source>
        <strain evidence="2">LRV0_1</strain>
    </source>
</reference>
<proteinExistence type="predicted"/>
<keyword evidence="1" id="KW-0812">Transmembrane</keyword>
<evidence type="ECO:0000313" key="3">
    <source>
        <dbReference type="Proteomes" id="UP001234178"/>
    </source>
</evidence>
<protein>
    <recommendedName>
        <fullName evidence="4">Transmembrane protein</fullName>
    </recommendedName>
</protein>
<feature type="transmembrane region" description="Helical" evidence="1">
    <location>
        <begin position="22"/>
        <end position="44"/>
    </location>
</feature>
<gene>
    <name evidence="2" type="ORF">OUZ56_017444</name>
</gene>
<keyword evidence="1" id="KW-0472">Membrane</keyword>
<keyword evidence="1" id="KW-1133">Transmembrane helix</keyword>
<organism evidence="2 3">
    <name type="scientific">Daphnia magna</name>
    <dbReference type="NCBI Taxonomy" id="35525"/>
    <lineage>
        <taxon>Eukaryota</taxon>
        <taxon>Metazoa</taxon>
        <taxon>Ecdysozoa</taxon>
        <taxon>Arthropoda</taxon>
        <taxon>Crustacea</taxon>
        <taxon>Branchiopoda</taxon>
        <taxon>Diplostraca</taxon>
        <taxon>Cladocera</taxon>
        <taxon>Anomopoda</taxon>
        <taxon>Daphniidae</taxon>
        <taxon>Daphnia</taxon>
    </lineage>
</organism>
<keyword evidence="3" id="KW-1185">Reference proteome</keyword>
<dbReference type="EMBL" id="JAOYFB010000038">
    <property type="protein sequence ID" value="KAK4028182.1"/>
    <property type="molecule type" value="Genomic_DNA"/>
</dbReference>
<evidence type="ECO:0000313" key="2">
    <source>
        <dbReference type="EMBL" id="KAK4028182.1"/>
    </source>
</evidence>
<name>A0ABR0AST4_9CRUS</name>